<comment type="caution">
    <text evidence="10">The sequence shown here is derived from an EMBL/GenBank/DDBJ whole genome shotgun (WGS) entry which is preliminary data.</text>
</comment>
<dbReference type="PANTHER" id="PTHR45436:SF5">
    <property type="entry name" value="SENSOR HISTIDINE KINASE TRCS"/>
    <property type="match status" value="1"/>
</dbReference>
<dbReference type="CDD" id="cd00082">
    <property type="entry name" value="HisKA"/>
    <property type="match status" value="1"/>
</dbReference>
<dbReference type="InterPro" id="IPR005467">
    <property type="entry name" value="His_kinase_dom"/>
</dbReference>
<evidence type="ECO:0000256" key="3">
    <source>
        <dbReference type="ARBA" id="ARBA00022553"/>
    </source>
</evidence>
<dbReference type="AlphaFoldDB" id="A0A9X2KVD4"/>
<keyword evidence="7 8" id="KW-1133">Transmembrane helix</keyword>
<dbReference type="SMART" id="SM00388">
    <property type="entry name" value="HisKA"/>
    <property type="match status" value="1"/>
</dbReference>
<feature type="transmembrane region" description="Helical" evidence="8">
    <location>
        <begin position="389"/>
        <end position="410"/>
    </location>
</feature>
<dbReference type="GO" id="GO:0000155">
    <property type="term" value="F:phosphorelay sensor kinase activity"/>
    <property type="evidence" value="ECO:0007669"/>
    <property type="project" value="InterPro"/>
</dbReference>
<dbReference type="SUPFAM" id="SSF47384">
    <property type="entry name" value="Homodimeric domain of signal transducing histidine kinase"/>
    <property type="match status" value="1"/>
</dbReference>
<evidence type="ECO:0000256" key="4">
    <source>
        <dbReference type="ARBA" id="ARBA00022679"/>
    </source>
</evidence>
<evidence type="ECO:0000259" key="9">
    <source>
        <dbReference type="PROSITE" id="PS50109"/>
    </source>
</evidence>
<keyword evidence="10" id="KW-0547">Nucleotide-binding</keyword>
<keyword evidence="10" id="KW-0067">ATP-binding</keyword>
<dbReference type="SMART" id="SM00387">
    <property type="entry name" value="HATPase_c"/>
    <property type="match status" value="1"/>
</dbReference>
<keyword evidence="4" id="KW-0808">Transferase</keyword>
<dbReference type="PANTHER" id="PTHR45436">
    <property type="entry name" value="SENSOR HISTIDINE KINASE YKOH"/>
    <property type="match status" value="1"/>
</dbReference>
<dbReference type="SUPFAM" id="SSF55874">
    <property type="entry name" value="ATPase domain of HSP90 chaperone/DNA topoisomerase II/histidine kinase"/>
    <property type="match status" value="1"/>
</dbReference>
<evidence type="ECO:0000313" key="10">
    <source>
        <dbReference type="EMBL" id="MCP8897945.1"/>
    </source>
</evidence>
<reference evidence="10" key="1">
    <citation type="submission" date="2022-05" db="EMBL/GenBank/DDBJ databases">
        <authorList>
            <person name="Sun H.-N."/>
        </authorList>
    </citation>
    <scope>NUCLEOTIDE SEQUENCE</scope>
    <source>
        <strain evidence="10">HB14</strain>
    </source>
</reference>
<dbReference type="SUPFAM" id="SSF49344">
    <property type="entry name" value="CBD9-like"/>
    <property type="match status" value="1"/>
</dbReference>
<keyword evidence="11" id="KW-1185">Reference proteome</keyword>
<dbReference type="InterPro" id="IPR003661">
    <property type="entry name" value="HisK_dim/P_dom"/>
</dbReference>
<evidence type="ECO:0000256" key="6">
    <source>
        <dbReference type="ARBA" id="ARBA00022777"/>
    </source>
</evidence>
<evidence type="ECO:0000256" key="8">
    <source>
        <dbReference type="SAM" id="Phobius"/>
    </source>
</evidence>
<dbReference type="Gene3D" id="3.30.565.10">
    <property type="entry name" value="Histidine kinase-like ATPase, C-terminal domain"/>
    <property type="match status" value="1"/>
</dbReference>
<feature type="domain" description="Histidine kinase" evidence="9">
    <location>
        <begin position="475"/>
        <end position="691"/>
    </location>
</feature>
<dbReference type="EMBL" id="JAMFTH010000001">
    <property type="protein sequence ID" value="MCP8897945.1"/>
    <property type="molecule type" value="Genomic_DNA"/>
</dbReference>
<keyword evidence="6" id="KW-0418">Kinase</keyword>
<evidence type="ECO:0000256" key="2">
    <source>
        <dbReference type="ARBA" id="ARBA00012438"/>
    </source>
</evidence>
<evidence type="ECO:0000256" key="7">
    <source>
        <dbReference type="ARBA" id="ARBA00022989"/>
    </source>
</evidence>
<dbReference type="Proteomes" id="UP001139319">
    <property type="component" value="Unassembled WGS sequence"/>
</dbReference>
<gene>
    <name evidence="10" type="ORF">M6D89_01380</name>
</gene>
<dbReference type="GO" id="GO:0005524">
    <property type="term" value="F:ATP binding"/>
    <property type="evidence" value="ECO:0007669"/>
    <property type="project" value="UniProtKB-KW"/>
</dbReference>
<dbReference type="InterPro" id="IPR036097">
    <property type="entry name" value="HisK_dim/P_sf"/>
</dbReference>
<dbReference type="InterPro" id="IPR003594">
    <property type="entry name" value="HATPase_dom"/>
</dbReference>
<dbReference type="InterPro" id="IPR036890">
    <property type="entry name" value="HATPase_C_sf"/>
</dbReference>
<dbReference type="Gene3D" id="2.60.40.1190">
    <property type="match status" value="1"/>
</dbReference>
<dbReference type="Pfam" id="PF00512">
    <property type="entry name" value="HisKA"/>
    <property type="match status" value="1"/>
</dbReference>
<proteinExistence type="predicted"/>
<evidence type="ECO:0000313" key="11">
    <source>
        <dbReference type="Proteomes" id="UP001139319"/>
    </source>
</evidence>
<evidence type="ECO:0000256" key="1">
    <source>
        <dbReference type="ARBA" id="ARBA00000085"/>
    </source>
</evidence>
<name>A0A9X2KVD4_9GAMM</name>
<comment type="catalytic activity">
    <reaction evidence="1">
        <text>ATP + protein L-histidine = ADP + protein N-phospho-L-histidine.</text>
        <dbReference type="EC" id="2.7.13.3"/>
    </reaction>
</comment>
<organism evidence="10 11">
    <name type="scientific">Gilvimarinus xylanilyticus</name>
    <dbReference type="NCBI Taxonomy" id="2944139"/>
    <lineage>
        <taxon>Bacteria</taxon>
        <taxon>Pseudomonadati</taxon>
        <taxon>Pseudomonadota</taxon>
        <taxon>Gammaproteobacteria</taxon>
        <taxon>Cellvibrionales</taxon>
        <taxon>Cellvibrionaceae</taxon>
        <taxon>Gilvimarinus</taxon>
    </lineage>
</organism>
<dbReference type="EC" id="2.7.13.3" evidence="2"/>
<dbReference type="RefSeq" id="WP_253966241.1">
    <property type="nucleotide sequence ID" value="NZ_JAMFTH010000001.1"/>
</dbReference>
<sequence>MKLTRQLALVSLGTLILPWAALQSLQIFDDLLREGQTAALQATARAIAARLGADDALLNNTGLGDAPAVHANQELYLHTLPAPPVVDGDAADWSTFKLAPLTLSSAAGPAVSLRLGRHNQSLYALVDVADPNRQFHRESSPQLASGDHLVLYGGEPRPRYYVLRAPLPGPIAAYYRDDAGLPQQDYRIRGHWRETDQGYRVELRLPASWATGALGIAAVDKQADQITQTGTLGDLATLVGGLDPGVLPAANGQVVAPSKPLQQALQAFATDKLRVTVLDRHQWQRAQAGQIDTNAAGQTTPWLLRWLDPRPTLPPWQDYPSGRWAEPGDDLGSAQWYRAGNADIARVRVPLYRNWPDAGALESQRTGTVVVEQRISPWRMIDNRAGVRLLTYTLGAGAVLLALLIGYAVWLSLRIRRLSQAAQRATRDREALNLSLERWPRYRLLDEVSELSEHYRALLTQVRAHTDYLKTLTSKLAHELRTPLAVVNSSLDNLTHGGDPAPYIDRARQGTQRLSRLVSAMTEASRVEASISNAETEDIDITQLVTDMCAAYNDAYPDHSFICEIAPAPTGSYRNAVAPELLVQLLDKLVDNAASFSPPEAPIALHLSRQGVDEPYLALSVSNQGPPLPAELEGQLFNSLTSKRTQASGDQLHLGLGLFIVDLIARFHQGSVRAENQAGGVIFTLSLPVNAPALSAHRTESVQGG</sequence>
<evidence type="ECO:0000256" key="5">
    <source>
        <dbReference type="ARBA" id="ARBA00022692"/>
    </source>
</evidence>
<keyword evidence="8" id="KW-0472">Membrane</keyword>
<keyword evidence="3" id="KW-0597">Phosphoprotein</keyword>
<accession>A0A9X2KVD4</accession>
<dbReference type="Gene3D" id="1.10.287.130">
    <property type="match status" value="1"/>
</dbReference>
<dbReference type="InterPro" id="IPR050428">
    <property type="entry name" value="TCS_sensor_his_kinase"/>
</dbReference>
<dbReference type="PROSITE" id="PS50109">
    <property type="entry name" value="HIS_KIN"/>
    <property type="match status" value="1"/>
</dbReference>
<keyword evidence="5 8" id="KW-0812">Transmembrane</keyword>
<reference evidence="10" key="2">
    <citation type="submission" date="2023-01" db="EMBL/GenBank/DDBJ databases">
        <title>Gilvimarinus xylanilyticus HB14 isolated from Caulerpa lentillifera aquaculture base in Hainan, China.</title>
        <authorList>
            <person name="Zhang Y.-J."/>
        </authorList>
    </citation>
    <scope>NUCLEOTIDE SEQUENCE</scope>
    <source>
        <strain evidence="10">HB14</strain>
    </source>
</reference>
<dbReference type="Pfam" id="PF02518">
    <property type="entry name" value="HATPase_c"/>
    <property type="match status" value="1"/>
</dbReference>
<protein>
    <recommendedName>
        <fullName evidence="2">histidine kinase</fullName>
        <ecNumber evidence="2">2.7.13.3</ecNumber>
    </recommendedName>
</protein>